<proteinExistence type="predicted"/>
<evidence type="ECO:0000313" key="1">
    <source>
        <dbReference type="EMBL" id="GEO19157.1"/>
    </source>
</evidence>
<dbReference type="Proteomes" id="UP000321085">
    <property type="component" value="Unassembled WGS sequence"/>
</dbReference>
<protein>
    <submittedName>
        <fullName evidence="1">Uncharacterized protein</fullName>
    </submittedName>
</protein>
<keyword evidence="2" id="KW-1185">Reference proteome</keyword>
<organism evidence="1 2">
    <name type="scientific">Microvirga aerophila</name>
    <dbReference type="NCBI Taxonomy" id="670291"/>
    <lineage>
        <taxon>Bacteria</taxon>
        <taxon>Pseudomonadati</taxon>
        <taxon>Pseudomonadota</taxon>
        <taxon>Alphaproteobacteria</taxon>
        <taxon>Hyphomicrobiales</taxon>
        <taxon>Methylobacteriaceae</taxon>
        <taxon>Microvirga</taxon>
    </lineage>
</organism>
<gene>
    <name evidence="1" type="ORF">MAE02_68530</name>
</gene>
<name>A0A512C530_9HYPH</name>
<dbReference type="AlphaFoldDB" id="A0A512C530"/>
<dbReference type="EMBL" id="BJYU01000339">
    <property type="protein sequence ID" value="GEO19157.1"/>
    <property type="molecule type" value="Genomic_DNA"/>
</dbReference>
<accession>A0A512C530</accession>
<reference evidence="1 2" key="1">
    <citation type="submission" date="2019-07" db="EMBL/GenBank/DDBJ databases">
        <title>Whole genome shotgun sequence of Microvirga aerophila NBRC 106136.</title>
        <authorList>
            <person name="Hosoyama A."/>
            <person name="Uohara A."/>
            <person name="Ohji S."/>
            <person name="Ichikawa N."/>
        </authorList>
    </citation>
    <scope>NUCLEOTIDE SEQUENCE [LARGE SCALE GENOMIC DNA]</scope>
    <source>
        <strain evidence="1 2">NBRC 106136</strain>
    </source>
</reference>
<comment type="caution">
    <text evidence="1">The sequence shown here is derived from an EMBL/GenBank/DDBJ whole genome shotgun (WGS) entry which is preliminary data.</text>
</comment>
<sequence length="54" mass="5931">MAHGHWGARPSISLHWVVSYPQLARGGIMNVDTFEASLQHAEPPEGWSHALLAL</sequence>
<evidence type="ECO:0000313" key="2">
    <source>
        <dbReference type="Proteomes" id="UP000321085"/>
    </source>
</evidence>